<organism evidence="2 3">
    <name type="scientific">Filobasidium floriforme</name>
    <dbReference type="NCBI Taxonomy" id="5210"/>
    <lineage>
        <taxon>Eukaryota</taxon>
        <taxon>Fungi</taxon>
        <taxon>Dikarya</taxon>
        <taxon>Basidiomycota</taxon>
        <taxon>Agaricomycotina</taxon>
        <taxon>Tremellomycetes</taxon>
        <taxon>Filobasidiales</taxon>
        <taxon>Filobasidiaceae</taxon>
        <taxon>Filobasidium</taxon>
    </lineage>
</organism>
<gene>
    <name evidence="2" type="ORF">FFLO_06589</name>
</gene>
<name>A0A8K0JEM7_9TREE</name>
<comment type="caution">
    <text evidence="2">The sequence shown here is derived from an EMBL/GenBank/DDBJ whole genome shotgun (WGS) entry which is preliminary data.</text>
</comment>
<reference evidence="2" key="1">
    <citation type="submission" date="2020-04" db="EMBL/GenBank/DDBJ databases">
        <title>Analysis of mating type loci in Filobasidium floriforme.</title>
        <authorList>
            <person name="Nowrousian M."/>
        </authorList>
    </citation>
    <scope>NUCLEOTIDE SEQUENCE</scope>
    <source>
        <strain evidence="2">CBS 6242</strain>
    </source>
</reference>
<feature type="chain" id="PRO_5035436440" evidence="1">
    <location>
        <begin position="21"/>
        <end position="237"/>
    </location>
</feature>
<feature type="signal peptide" evidence="1">
    <location>
        <begin position="1"/>
        <end position="20"/>
    </location>
</feature>
<keyword evidence="1" id="KW-0732">Signal</keyword>
<protein>
    <submittedName>
        <fullName evidence="2">Uncharacterized protein</fullName>
    </submittedName>
</protein>
<proteinExistence type="predicted"/>
<keyword evidence="3" id="KW-1185">Reference proteome</keyword>
<sequence>MRSFIIGALVTLASLGAVQAGLCPGHTEAAKTDPYATWRWATGTWSKAKGKERLNVANHIDCVSLCREEVGRTCFLKQKDWKLEHVVGFRMPGSNSFSGTSMKGGCDTDAAKALTGTKEQAITVRRFLYNFPTCIAIYSTRQLCTAMTPNGRTTWKLSLGLDSRVCCGRRGGIFSTAYIGRGIGSDCVGVLTFNGYEHIWDQVAVVASVGWRHHEFDRCKVFVFEKTLDLAKNSWNC</sequence>
<accession>A0A8K0JEM7</accession>
<evidence type="ECO:0000313" key="2">
    <source>
        <dbReference type="EMBL" id="KAG7527799.1"/>
    </source>
</evidence>
<evidence type="ECO:0000256" key="1">
    <source>
        <dbReference type="SAM" id="SignalP"/>
    </source>
</evidence>
<evidence type="ECO:0000313" key="3">
    <source>
        <dbReference type="Proteomes" id="UP000812966"/>
    </source>
</evidence>
<dbReference type="Proteomes" id="UP000812966">
    <property type="component" value="Unassembled WGS sequence"/>
</dbReference>
<dbReference type="EMBL" id="JABELV010000228">
    <property type="protein sequence ID" value="KAG7527799.1"/>
    <property type="molecule type" value="Genomic_DNA"/>
</dbReference>
<dbReference type="AlphaFoldDB" id="A0A8K0JEM7"/>